<dbReference type="Proteomes" id="UP000747542">
    <property type="component" value="Unassembled WGS sequence"/>
</dbReference>
<accession>A0A8J5N278</accession>
<comment type="caution">
    <text evidence="1">The sequence shown here is derived from an EMBL/GenBank/DDBJ whole genome shotgun (WGS) entry which is preliminary data.</text>
</comment>
<protein>
    <submittedName>
        <fullName evidence="1">Uncharacterized protein</fullName>
    </submittedName>
</protein>
<name>A0A8J5N278_HOMAM</name>
<feature type="non-terminal residue" evidence="1">
    <location>
        <position position="1"/>
    </location>
</feature>
<evidence type="ECO:0000313" key="1">
    <source>
        <dbReference type="EMBL" id="KAG7171804.1"/>
    </source>
</evidence>
<gene>
    <name evidence="1" type="ORF">Hamer_G000720</name>
</gene>
<proteinExistence type="predicted"/>
<sequence length="84" mass="9331">MIRCDYHYLKELVGLYTLASLKPFPPDESSQVKSSHVASCHVKSQMGFGSSSCVNDAESTIKQLIQRENIRPSSSKSVWVLSPD</sequence>
<evidence type="ECO:0000313" key="2">
    <source>
        <dbReference type="Proteomes" id="UP000747542"/>
    </source>
</evidence>
<reference evidence="1" key="1">
    <citation type="journal article" date="2021" name="Sci. Adv.">
        <title>The American lobster genome reveals insights on longevity, neural, and immune adaptations.</title>
        <authorList>
            <person name="Polinski J.M."/>
            <person name="Zimin A.V."/>
            <person name="Clark K.F."/>
            <person name="Kohn A.B."/>
            <person name="Sadowski N."/>
            <person name="Timp W."/>
            <person name="Ptitsyn A."/>
            <person name="Khanna P."/>
            <person name="Romanova D.Y."/>
            <person name="Williams P."/>
            <person name="Greenwood S.J."/>
            <person name="Moroz L.L."/>
            <person name="Walt D.R."/>
            <person name="Bodnar A.G."/>
        </authorList>
    </citation>
    <scope>NUCLEOTIDE SEQUENCE</scope>
    <source>
        <strain evidence="1">GMGI-L3</strain>
    </source>
</reference>
<organism evidence="1 2">
    <name type="scientific">Homarus americanus</name>
    <name type="common">American lobster</name>
    <dbReference type="NCBI Taxonomy" id="6706"/>
    <lineage>
        <taxon>Eukaryota</taxon>
        <taxon>Metazoa</taxon>
        <taxon>Ecdysozoa</taxon>
        <taxon>Arthropoda</taxon>
        <taxon>Crustacea</taxon>
        <taxon>Multicrustacea</taxon>
        <taxon>Malacostraca</taxon>
        <taxon>Eumalacostraca</taxon>
        <taxon>Eucarida</taxon>
        <taxon>Decapoda</taxon>
        <taxon>Pleocyemata</taxon>
        <taxon>Astacidea</taxon>
        <taxon>Nephropoidea</taxon>
        <taxon>Nephropidae</taxon>
        <taxon>Homarus</taxon>
    </lineage>
</organism>
<dbReference type="EMBL" id="JAHLQT010011632">
    <property type="protein sequence ID" value="KAG7171804.1"/>
    <property type="molecule type" value="Genomic_DNA"/>
</dbReference>
<dbReference type="AlphaFoldDB" id="A0A8J5N278"/>
<keyword evidence="2" id="KW-1185">Reference proteome</keyword>